<organism evidence="2 3">
    <name type="scientific">Emiliania huxleyi (strain CCMP1516)</name>
    <dbReference type="NCBI Taxonomy" id="280463"/>
    <lineage>
        <taxon>Eukaryota</taxon>
        <taxon>Haptista</taxon>
        <taxon>Haptophyta</taxon>
        <taxon>Prymnesiophyceae</taxon>
        <taxon>Isochrysidales</taxon>
        <taxon>Noelaerhabdaceae</taxon>
        <taxon>Emiliania</taxon>
    </lineage>
</organism>
<feature type="compositionally biased region" description="Low complexity" evidence="1">
    <location>
        <begin position="135"/>
        <end position="158"/>
    </location>
</feature>
<reference evidence="3" key="1">
    <citation type="journal article" date="2013" name="Nature">
        <title>Pan genome of the phytoplankton Emiliania underpins its global distribution.</title>
        <authorList>
            <person name="Read B.A."/>
            <person name="Kegel J."/>
            <person name="Klute M.J."/>
            <person name="Kuo A."/>
            <person name="Lefebvre S.C."/>
            <person name="Maumus F."/>
            <person name="Mayer C."/>
            <person name="Miller J."/>
            <person name="Monier A."/>
            <person name="Salamov A."/>
            <person name="Young J."/>
            <person name="Aguilar M."/>
            <person name="Claverie J.M."/>
            <person name="Frickenhaus S."/>
            <person name="Gonzalez K."/>
            <person name="Herman E.K."/>
            <person name="Lin Y.C."/>
            <person name="Napier J."/>
            <person name="Ogata H."/>
            <person name="Sarno A.F."/>
            <person name="Shmutz J."/>
            <person name="Schroeder D."/>
            <person name="de Vargas C."/>
            <person name="Verret F."/>
            <person name="von Dassow P."/>
            <person name="Valentin K."/>
            <person name="Van de Peer Y."/>
            <person name="Wheeler G."/>
            <person name="Dacks J.B."/>
            <person name="Delwiche C.F."/>
            <person name="Dyhrman S.T."/>
            <person name="Glockner G."/>
            <person name="John U."/>
            <person name="Richards T."/>
            <person name="Worden A.Z."/>
            <person name="Zhang X."/>
            <person name="Grigoriev I.V."/>
            <person name="Allen A.E."/>
            <person name="Bidle K."/>
            <person name="Borodovsky M."/>
            <person name="Bowler C."/>
            <person name="Brownlee C."/>
            <person name="Cock J.M."/>
            <person name="Elias M."/>
            <person name="Gladyshev V.N."/>
            <person name="Groth M."/>
            <person name="Guda C."/>
            <person name="Hadaegh A."/>
            <person name="Iglesias-Rodriguez M.D."/>
            <person name="Jenkins J."/>
            <person name="Jones B.M."/>
            <person name="Lawson T."/>
            <person name="Leese F."/>
            <person name="Lindquist E."/>
            <person name="Lobanov A."/>
            <person name="Lomsadze A."/>
            <person name="Malik S.B."/>
            <person name="Marsh M.E."/>
            <person name="Mackinder L."/>
            <person name="Mock T."/>
            <person name="Mueller-Roeber B."/>
            <person name="Pagarete A."/>
            <person name="Parker M."/>
            <person name="Probert I."/>
            <person name="Quesneville H."/>
            <person name="Raines C."/>
            <person name="Rensing S.A."/>
            <person name="Riano-Pachon D.M."/>
            <person name="Richier S."/>
            <person name="Rokitta S."/>
            <person name="Shiraiwa Y."/>
            <person name="Soanes D.M."/>
            <person name="van der Giezen M."/>
            <person name="Wahlund T.M."/>
            <person name="Williams B."/>
            <person name="Wilson W."/>
            <person name="Wolfe G."/>
            <person name="Wurch L.L."/>
        </authorList>
    </citation>
    <scope>NUCLEOTIDE SEQUENCE</scope>
</reference>
<name>A0A0D3IRA2_EMIH1</name>
<keyword evidence="3" id="KW-1185">Reference proteome</keyword>
<evidence type="ECO:0000256" key="1">
    <source>
        <dbReference type="SAM" id="MobiDB-lite"/>
    </source>
</evidence>
<sequence>MAATALSWLGSWAISAHIKDRVQSYTRRTWKKALRGTLEEYCEDYEWDADNEMSDTVVIVKDAKLRPHVIDQLLRSLGVRADAATVGSVRLCLSVGLDLDVGLFSKPWRVEVQDLKLELELGAAPAGDEAEDTAEAAGSAPSPDSSPQRSSSSSSKRSSSSEDWLPLHRAAENLQLSLRNTVVVLRGLEPGRCLVIRLEQATLSTTDSEWAPIQKVAADAVDDGSVLHKEVSFFGLDVQLQRAQEAEVDSWERSWLGEGGDEADGRASGVKEGGEGRVAVEIPTAVAGRVAVGMAIGDRARAPLLSPPPPVQQLVAVSGLRGRMRIKKRLKRDLTGSVASDWWGDEYLFLLSAASDGVPRLQLTGVLLRLKWSEEIEEYVLNHEKTAQLSVGHSLDATLLAELNTWSRQILQAYAEVAPSAETRLAIEQRRRAEEHEKLVHVTRSLRAARQILEDWQATASAKLDEAARIAAEVAIKQHSQSQRVRARQMLEALEARVAQQAPPAEVVAAALEALRELAGQPVLPPRAPFEGGYKLGDASRATAAVAAGGVESVVRTATGNSGYKFGDGTRAAMKWMGGGSS</sequence>
<dbReference type="HOGENOM" id="CLU_468881_0_0_1"/>
<dbReference type="Proteomes" id="UP000013827">
    <property type="component" value="Unassembled WGS sequence"/>
</dbReference>
<proteinExistence type="predicted"/>
<dbReference type="EnsemblProtists" id="EOD13787">
    <property type="protein sequence ID" value="EOD13787"/>
    <property type="gene ID" value="EMIHUDRAFT_437019"/>
</dbReference>
<accession>A0A0D3IRA2</accession>
<dbReference type="eggNOG" id="ENOG502SI1T">
    <property type="taxonomic scope" value="Eukaryota"/>
</dbReference>
<feature type="region of interest" description="Disordered" evidence="1">
    <location>
        <begin position="126"/>
        <end position="162"/>
    </location>
</feature>
<dbReference type="AlphaFoldDB" id="A0A0D3IRA2"/>
<dbReference type="GeneID" id="17260058"/>
<evidence type="ECO:0000313" key="2">
    <source>
        <dbReference type="EnsemblProtists" id="EOD13787"/>
    </source>
</evidence>
<dbReference type="RefSeq" id="XP_005766216.1">
    <property type="nucleotide sequence ID" value="XM_005766159.1"/>
</dbReference>
<protein>
    <submittedName>
        <fullName evidence="2">Uncharacterized protein</fullName>
    </submittedName>
</protein>
<evidence type="ECO:0000313" key="3">
    <source>
        <dbReference type="Proteomes" id="UP000013827"/>
    </source>
</evidence>
<dbReference type="KEGG" id="ehx:EMIHUDRAFT_437019"/>
<reference evidence="2" key="2">
    <citation type="submission" date="2024-10" db="UniProtKB">
        <authorList>
            <consortium name="EnsemblProtists"/>
        </authorList>
    </citation>
    <scope>IDENTIFICATION</scope>
</reference>
<dbReference type="PaxDb" id="2903-EOD13787"/>